<comment type="caution">
    <text evidence="2">The sequence shown here is derived from an EMBL/GenBank/DDBJ whole genome shotgun (WGS) entry which is preliminary data.</text>
</comment>
<evidence type="ECO:0000313" key="3">
    <source>
        <dbReference type="Proteomes" id="UP001589753"/>
    </source>
</evidence>
<evidence type="ECO:0000313" key="2">
    <source>
        <dbReference type="EMBL" id="MFB9351692.1"/>
    </source>
</evidence>
<feature type="non-terminal residue" evidence="2">
    <location>
        <position position="62"/>
    </location>
</feature>
<proteinExistence type="predicted"/>
<organism evidence="2 3">
    <name type="scientific">Streptomyces heliomycini</name>
    <dbReference type="NCBI Taxonomy" id="284032"/>
    <lineage>
        <taxon>Bacteria</taxon>
        <taxon>Bacillati</taxon>
        <taxon>Actinomycetota</taxon>
        <taxon>Actinomycetes</taxon>
        <taxon>Kitasatosporales</taxon>
        <taxon>Streptomycetaceae</taxon>
        <taxon>Streptomyces</taxon>
    </lineage>
</organism>
<dbReference type="EMBL" id="JBHMDI010000131">
    <property type="protein sequence ID" value="MFB9351692.1"/>
    <property type="molecule type" value="Genomic_DNA"/>
</dbReference>
<accession>A0ABV5LJX5</accession>
<sequence length="62" mass="6222">MSQQGGRPTGPEDDWWGRLYDDATGDTGPAPAPDSLDDRFASASGALDADGPAPAGPPPAPT</sequence>
<keyword evidence="3" id="KW-1185">Reference proteome</keyword>
<gene>
    <name evidence="2" type="ORF">ACFFUA_30415</name>
</gene>
<evidence type="ECO:0008006" key="4">
    <source>
        <dbReference type="Google" id="ProtNLM"/>
    </source>
</evidence>
<dbReference type="Proteomes" id="UP001589753">
    <property type="component" value="Unassembled WGS sequence"/>
</dbReference>
<protein>
    <recommendedName>
        <fullName evidence="4">Protein phosphatase 2C domain-containing protein</fullName>
    </recommendedName>
</protein>
<reference evidence="2 3" key="1">
    <citation type="submission" date="2024-09" db="EMBL/GenBank/DDBJ databases">
        <authorList>
            <person name="Sun Q."/>
            <person name="Mori K."/>
        </authorList>
    </citation>
    <scope>NUCLEOTIDE SEQUENCE [LARGE SCALE GENOMIC DNA]</scope>
    <source>
        <strain evidence="2 3">JCM 9767</strain>
    </source>
</reference>
<feature type="compositionally biased region" description="Low complexity" evidence="1">
    <location>
        <begin position="41"/>
        <end position="53"/>
    </location>
</feature>
<name>A0ABV5LJX5_9ACTN</name>
<evidence type="ECO:0000256" key="1">
    <source>
        <dbReference type="SAM" id="MobiDB-lite"/>
    </source>
</evidence>
<feature type="region of interest" description="Disordered" evidence="1">
    <location>
        <begin position="1"/>
        <end position="62"/>
    </location>
</feature>